<keyword evidence="3" id="KW-1185">Reference proteome</keyword>
<dbReference type="AlphaFoldDB" id="A0A1H1HIT3"/>
<evidence type="ECO:0000256" key="1">
    <source>
        <dbReference type="SAM" id="Phobius"/>
    </source>
</evidence>
<keyword evidence="1" id="KW-1133">Transmembrane helix</keyword>
<protein>
    <submittedName>
        <fullName evidence="2">Uncharacterized protein</fullName>
    </submittedName>
</protein>
<accession>A0A1H1HIT3</accession>
<feature type="transmembrane region" description="Helical" evidence="1">
    <location>
        <begin position="46"/>
        <end position="64"/>
    </location>
</feature>
<feature type="transmembrane region" description="Helical" evidence="1">
    <location>
        <begin position="85"/>
        <end position="111"/>
    </location>
</feature>
<dbReference type="RefSeq" id="WP_074767814.1">
    <property type="nucleotide sequence ID" value="NZ_FNKP01000002.1"/>
</dbReference>
<feature type="transmembrane region" description="Helical" evidence="1">
    <location>
        <begin position="12"/>
        <end position="40"/>
    </location>
</feature>
<dbReference type="EMBL" id="FNKP01000002">
    <property type="protein sequence ID" value="SDR25314.1"/>
    <property type="molecule type" value="Genomic_DNA"/>
</dbReference>
<dbReference type="OrthoDB" id="9099386at2"/>
<keyword evidence="1" id="KW-0812">Transmembrane</keyword>
<proteinExistence type="predicted"/>
<keyword evidence="1" id="KW-0472">Membrane</keyword>
<name>A0A1H1HIT3_9BURK</name>
<evidence type="ECO:0000313" key="3">
    <source>
        <dbReference type="Proteomes" id="UP000183487"/>
    </source>
</evidence>
<reference evidence="3" key="1">
    <citation type="submission" date="2016-10" db="EMBL/GenBank/DDBJ databases">
        <authorList>
            <person name="Varghese N."/>
        </authorList>
    </citation>
    <scope>NUCLEOTIDE SEQUENCE [LARGE SCALE GENOMIC DNA]</scope>
    <source>
        <strain evidence="3">GAS106B</strain>
    </source>
</reference>
<sequence length="116" mass="12702">MNGRPLSPRRLWWLAVGFTIWCLALVILYALHAIGCAFGWPGGPLRLSLAIVLALHLIAIGWLWRYWATAGTRTSREPGPERIGAFLHTVVVWTLIAALAATVITFGPALLLTTCI</sequence>
<organism evidence="2 3">
    <name type="scientific">Paraburkholderia fungorum</name>
    <dbReference type="NCBI Taxonomy" id="134537"/>
    <lineage>
        <taxon>Bacteria</taxon>
        <taxon>Pseudomonadati</taxon>
        <taxon>Pseudomonadota</taxon>
        <taxon>Betaproteobacteria</taxon>
        <taxon>Burkholderiales</taxon>
        <taxon>Burkholderiaceae</taxon>
        <taxon>Paraburkholderia</taxon>
    </lineage>
</organism>
<evidence type="ECO:0000313" key="2">
    <source>
        <dbReference type="EMBL" id="SDR25314.1"/>
    </source>
</evidence>
<dbReference type="Proteomes" id="UP000183487">
    <property type="component" value="Unassembled WGS sequence"/>
</dbReference>
<gene>
    <name evidence="2" type="ORF">SAMN05443245_3956</name>
</gene>